<evidence type="ECO:0000313" key="2">
    <source>
        <dbReference type="EMBL" id="KAG8053090.1"/>
    </source>
</evidence>
<feature type="region of interest" description="Disordered" evidence="1">
    <location>
        <begin position="52"/>
        <end position="79"/>
    </location>
</feature>
<dbReference type="Proteomes" id="UP000729402">
    <property type="component" value="Unassembled WGS sequence"/>
</dbReference>
<evidence type="ECO:0008006" key="4">
    <source>
        <dbReference type="Google" id="ProtNLM"/>
    </source>
</evidence>
<organism evidence="2 3">
    <name type="scientific">Zizania palustris</name>
    <name type="common">Northern wild rice</name>
    <dbReference type="NCBI Taxonomy" id="103762"/>
    <lineage>
        <taxon>Eukaryota</taxon>
        <taxon>Viridiplantae</taxon>
        <taxon>Streptophyta</taxon>
        <taxon>Embryophyta</taxon>
        <taxon>Tracheophyta</taxon>
        <taxon>Spermatophyta</taxon>
        <taxon>Magnoliopsida</taxon>
        <taxon>Liliopsida</taxon>
        <taxon>Poales</taxon>
        <taxon>Poaceae</taxon>
        <taxon>BOP clade</taxon>
        <taxon>Oryzoideae</taxon>
        <taxon>Oryzeae</taxon>
        <taxon>Zizaniinae</taxon>
        <taxon>Zizania</taxon>
    </lineage>
</organism>
<reference evidence="2" key="1">
    <citation type="journal article" date="2021" name="bioRxiv">
        <title>Whole Genome Assembly and Annotation of Northern Wild Rice, Zizania palustris L., Supports a Whole Genome Duplication in the Zizania Genus.</title>
        <authorList>
            <person name="Haas M."/>
            <person name="Kono T."/>
            <person name="Macchietto M."/>
            <person name="Millas R."/>
            <person name="McGilp L."/>
            <person name="Shao M."/>
            <person name="Duquette J."/>
            <person name="Hirsch C.N."/>
            <person name="Kimball J."/>
        </authorList>
    </citation>
    <scope>NUCLEOTIDE SEQUENCE</scope>
    <source>
        <tissue evidence="2">Fresh leaf tissue</tissue>
    </source>
</reference>
<dbReference type="AlphaFoldDB" id="A0A8J5R7F1"/>
<accession>A0A8J5R7F1</accession>
<evidence type="ECO:0000256" key="1">
    <source>
        <dbReference type="SAM" id="MobiDB-lite"/>
    </source>
</evidence>
<sequence>MTSVASSCCSFSSTVFASSAPRYRAGAPRPSLCPLPRRSARQQGRSVLRCLPNWDSDKVGNRASDEKGAEPTSRGPGISRSFGASCGFAFAAVAGVVMLQGSQQALAGTQFMGLQPADVLGDLSDISTGFASAFLLIFFSELGDRTFFIAGSS</sequence>
<reference evidence="2" key="2">
    <citation type="submission" date="2021-02" db="EMBL/GenBank/DDBJ databases">
        <authorList>
            <person name="Kimball J.A."/>
            <person name="Haas M.W."/>
            <person name="Macchietto M."/>
            <person name="Kono T."/>
            <person name="Duquette J."/>
            <person name="Shao M."/>
        </authorList>
    </citation>
    <scope>NUCLEOTIDE SEQUENCE</scope>
    <source>
        <tissue evidence="2">Fresh leaf tissue</tissue>
    </source>
</reference>
<evidence type="ECO:0000313" key="3">
    <source>
        <dbReference type="Proteomes" id="UP000729402"/>
    </source>
</evidence>
<name>A0A8J5R7F1_ZIZPA</name>
<proteinExistence type="predicted"/>
<keyword evidence="3" id="KW-1185">Reference proteome</keyword>
<gene>
    <name evidence="2" type="ORF">GUJ93_ZPchr0001g30544</name>
</gene>
<feature type="compositionally biased region" description="Basic and acidic residues" evidence="1">
    <location>
        <begin position="55"/>
        <end position="69"/>
    </location>
</feature>
<dbReference type="EMBL" id="JAAALK010000288">
    <property type="protein sequence ID" value="KAG8053090.1"/>
    <property type="molecule type" value="Genomic_DNA"/>
</dbReference>
<protein>
    <recommendedName>
        <fullName evidence="4">GDT1 family protein</fullName>
    </recommendedName>
</protein>
<comment type="caution">
    <text evidence="2">The sequence shown here is derived from an EMBL/GenBank/DDBJ whole genome shotgun (WGS) entry which is preliminary data.</text>
</comment>